<evidence type="ECO:0000313" key="1">
    <source>
        <dbReference type="EMBL" id="KAK7327204.1"/>
    </source>
</evidence>
<dbReference type="PANTHER" id="PTHR47100">
    <property type="entry name" value="DUAL SPECIFICITY PROTEIN PHOSPHATASE PHS1"/>
    <property type="match status" value="1"/>
</dbReference>
<dbReference type="Proteomes" id="UP001374584">
    <property type="component" value="Unassembled WGS sequence"/>
</dbReference>
<gene>
    <name evidence="1" type="ORF">VNO80_31569</name>
</gene>
<comment type="caution">
    <text evidence="1">The sequence shown here is derived from an EMBL/GenBank/DDBJ whole genome shotgun (WGS) entry which is preliminary data.</text>
</comment>
<dbReference type="AlphaFoldDB" id="A0AAN9L3X6"/>
<dbReference type="InterPro" id="IPR035010">
    <property type="entry name" value="PHS1"/>
</dbReference>
<dbReference type="GO" id="GO:0004721">
    <property type="term" value="F:phosphoprotein phosphatase activity"/>
    <property type="evidence" value="ECO:0007669"/>
    <property type="project" value="InterPro"/>
</dbReference>
<proteinExistence type="predicted"/>
<accession>A0AAN9L3X6</accession>
<sequence length="123" mass="13842">MLADQPQFLLNRANKSGVVVVILGLLQNYATKFDRKFTLLEAWNALKRVHPRSQPNHGFAKILVELDQKLHGKVSMEWQQKKPMMKIFPICGKNVGLSSTSLKLHLQKSHKKLSLPSGSVSPT</sequence>
<evidence type="ECO:0000313" key="2">
    <source>
        <dbReference type="Proteomes" id="UP001374584"/>
    </source>
</evidence>
<protein>
    <submittedName>
        <fullName evidence="1">Uncharacterized protein</fullName>
    </submittedName>
</protein>
<dbReference type="GO" id="GO:0043622">
    <property type="term" value="P:cortical microtubule organization"/>
    <property type="evidence" value="ECO:0007669"/>
    <property type="project" value="InterPro"/>
</dbReference>
<reference evidence="1 2" key="1">
    <citation type="submission" date="2024-01" db="EMBL/GenBank/DDBJ databases">
        <title>The genomes of 5 underutilized Papilionoideae crops provide insights into root nodulation and disease resistanc.</title>
        <authorList>
            <person name="Jiang F."/>
        </authorList>
    </citation>
    <scope>NUCLEOTIDE SEQUENCE [LARGE SCALE GENOMIC DNA]</scope>
    <source>
        <strain evidence="1">JINMINGXINNONG_FW02</strain>
        <tissue evidence="1">Leaves</tissue>
    </source>
</reference>
<dbReference type="EMBL" id="JAYMYR010000017">
    <property type="protein sequence ID" value="KAK7327204.1"/>
    <property type="molecule type" value="Genomic_DNA"/>
</dbReference>
<dbReference type="GO" id="GO:0009737">
    <property type="term" value="P:response to abscisic acid"/>
    <property type="evidence" value="ECO:0007669"/>
    <property type="project" value="InterPro"/>
</dbReference>
<keyword evidence="2" id="KW-1185">Reference proteome</keyword>
<name>A0AAN9L3X6_PHACN</name>
<organism evidence="1 2">
    <name type="scientific">Phaseolus coccineus</name>
    <name type="common">Scarlet runner bean</name>
    <name type="synonym">Phaseolus multiflorus</name>
    <dbReference type="NCBI Taxonomy" id="3886"/>
    <lineage>
        <taxon>Eukaryota</taxon>
        <taxon>Viridiplantae</taxon>
        <taxon>Streptophyta</taxon>
        <taxon>Embryophyta</taxon>
        <taxon>Tracheophyta</taxon>
        <taxon>Spermatophyta</taxon>
        <taxon>Magnoliopsida</taxon>
        <taxon>eudicotyledons</taxon>
        <taxon>Gunneridae</taxon>
        <taxon>Pentapetalae</taxon>
        <taxon>rosids</taxon>
        <taxon>fabids</taxon>
        <taxon>Fabales</taxon>
        <taxon>Fabaceae</taxon>
        <taxon>Papilionoideae</taxon>
        <taxon>50 kb inversion clade</taxon>
        <taxon>NPAAA clade</taxon>
        <taxon>indigoferoid/millettioid clade</taxon>
        <taxon>Phaseoleae</taxon>
        <taxon>Phaseolus</taxon>
    </lineage>
</organism>
<dbReference type="PANTHER" id="PTHR47100:SF5">
    <property type="entry name" value="DUAL SPECIFICITY PROTEIN PHOSPHATASE PHS1"/>
    <property type="match status" value="1"/>
</dbReference>